<keyword evidence="3" id="KW-1185">Reference proteome</keyword>
<evidence type="ECO:0000313" key="3">
    <source>
        <dbReference type="Proteomes" id="UP001295740"/>
    </source>
</evidence>
<name>A0AAI8VQX7_9PEZI</name>
<feature type="signal peptide" evidence="1">
    <location>
        <begin position="1"/>
        <end position="19"/>
    </location>
</feature>
<feature type="chain" id="PRO_5042497833" evidence="1">
    <location>
        <begin position="20"/>
        <end position="347"/>
    </location>
</feature>
<protein>
    <submittedName>
        <fullName evidence="2">Uu.00g141400.m01.CDS01</fullName>
    </submittedName>
</protein>
<organism evidence="2 3">
    <name type="scientific">Anthostomella pinea</name>
    <dbReference type="NCBI Taxonomy" id="933095"/>
    <lineage>
        <taxon>Eukaryota</taxon>
        <taxon>Fungi</taxon>
        <taxon>Dikarya</taxon>
        <taxon>Ascomycota</taxon>
        <taxon>Pezizomycotina</taxon>
        <taxon>Sordariomycetes</taxon>
        <taxon>Xylariomycetidae</taxon>
        <taxon>Xylariales</taxon>
        <taxon>Xylariaceae</taxon>
        <taxon>Anthostomella</taxon>
    </lineage>
</organism>
<comment type="caution">
    <text evidence="2">The sequence shown here is derived from an EMBL/GenBank/DDBJ whole genome shotgun (WGS) entry which is preliminary data.</text>
</comment>
<sequence length="347" mass="37703">MLDLTCLWALAALFVCLEASPTPNSHDNTSQAIAKRDACNGLGSSYEIGKTYSAADCPTLQDFLPDGVCDYTKQAAKDTQCSFFCQVSTTFEYMTEQPIPNTYCRGPNTCTIAHDRALTSGFNDAGRYPDAWMYAFAHGISGGYRVEFDVTAGPGKFDIAEGECGYFTYVGVMKTTWYGSAHSVTEATRQDTNTGVWCTTPQKTTGDVCVRDIWTGPDATAAPIGQTIFVRTSCDSRQPTPDRQDPIYASHAAFPLPFSQLDGILQDWVHTMGGRGLKDSAIGAWGKDLKNHLQSKCGDIANWKFDYVRDPDWDWKASGTALVGEKSCVGQAFEDLGGNKGDCTGSD</sequence>
<gene>
    <name evidence="2" type="ORF">KHLLAP_LOCUS9582</name>
</gene>
<keyword evidence="1" id="KW-0732">Signal</keyword>
<reference evidence="2" key="1">
    <citation type="submission" date="2023-10" db="EMBL/GenBank/DDBJ databases">
        <authorList>
            <person name="Hackl T."/>
        </authorList>
    </citation>
    <scope>NUCLEOTIDE SEQUENCE</scope>
</reference>
<proteinExistence type="predicted"/>
<accession>A0AAI8VQX7</accession>
<evidence type="ECO:0000313" key="2">
    <source>
        <dbReference type="EMBL" id="CAJ2509114.1"/>
    </source>
</evidence>
<evidence type="ECO:0000256" key="1">
    <source>
        <dbReference type="SAM" id="SignalP"/>
    </source>
</evidence>
<dbReference type="AlphaFoldDB" id="A0AAI8VQX7"/>
<dbReference type="Proteomes" id="UP001295740">
    <property type="component" value="Unassembled WGS sequence"/>
</dbReference>
<dbReference type="EMBL" id="CAUWAG010000012">
    <property type="protein sequence ID" value="CAJ2509114.1"/>
    <property type="molecule type" value="Genomic_DNA"/>
</dbReference>